<dbReference type="InterPro" id="IPR003773">
    <property type="entry name" value="Menaquinone_biosynth"/>
</dbReference>
<comment type="caution">
    <text evidence="5">The sequence shown here is derived from an EMBL/GenBank/DDBJ whole genome shotgun (WGS) entry which is preliminary data.</text>
</comment>
<evidence type="ECO:0000256" key="1">
    <source>
        <dbReference type="ARBA" id="ARBA00004863"/>
    </source>
</evidence>
<feature type="active site" description="Proton acceptor" evidence="4">
    <location>
        <position position="149"/>
    </location>
</feature>
<evidence type="ECO:0000313" key="5">
    <source>
        <dbReference type="EMBL" id="HHI96512.1"/>
    </source>
</evidence>
<dbReference type="EC" id="4.1.99.29" evidence="4"/>
<comment type="catalytic activity">
    <reaction evidence="4">
        <text>cyclic dehypoxanthinylfutalosinate = 1,4-dihydroxy-6-naphthoate + dihydroxyacetone</text>
        <dbReference type="Rhea" id="RHEA:33087"/>
        <dbReference type="ChEBI" id="CHEBI:16016"/>
        <dbReference type="ChEBI" id="CHEBI:64254"/>
        <dbReference type="ChEBI" id="CHEBI:64270"/>
        <dbReference type="EC" id="4.1.99.29"/>
    </reaction>
</comment>
<feature type="binding site" evidence="4">
    <location>
        <begin position="58"/>
        <end position="60"/>
    </location>
    <ligand>
        <name>substrate</name>
    </ligand>
</feature>
<reference evidence="5" key="1">
    <citation type="journal article" date="2020" name="mSystems">
        <title>Genome- and Community-Level Interaction Insights into Carbon Utilization and Element Cycling Functions of Hydrothermarchaeota in Hydrothermal Sediment.</title>
        <authorList>
            <person name="Zhou Z."/>
            <person name="Liu Y."/>
            <person name="Xu W."/>
            <person name="Pan J."/>
            <person name="Luo Z.H."/>
            <person name="Li M."/>
        </authorList>
    </citation>
    <scope>NUCLEOTIDE SEQUENCE [LARGE SCALE GENOMIC DNA]</scope>
    <source>
        <strain evidence="5">HyVt-533</strain>
    </source>
</reference>
<keyword evidence="3 4" id="KW-0456">Lyase</keyword>
<dbReference type="UniPathway" id="UPA00079"/>
<dbReference type="EMBL" id="DROK01000042">
    <property type="protein sequence ID" value="HHI96512.1"/>
    <property type="molecule type" value="Genomic_DNA"/>
</dbReference>
<dbReference type="CDD" id="cd13635">
    <property type="entry name" value="PBP2_Ttha1568_Mqnd"/>
    <property type="match status" value="1"/>
</dbReference>
<evidence type="ECO:0000256" key="4">
    <source>
        <dbReference type="HAMAP-Rule" id="MF_00996"/>
    </source>
</evidence>
<keyword evidence="2 4" id="KW-0474">Menaquinone biosynthesis</keyword>
<evidence type="ECO:0000256" key="2">
    <source>
        <dbReference type="ARBA" id="ARBA00022428"/>
    </source>
</evidence>
<dbReference type="GO" id="GO:0016830">
    <property type="term" value="F:carbon-carbon lyase activity"/>
    <property type="evidence" value="ECO:0007669"/>
    <property type="project" value="UniProtKB-UniRule"/>
</dbReference>
<accession>A0A7V5U1V1</accession>
<dbReference type="HAMAP" id="MF_00996">
    <property type="entry name" value="MqnD"/>
    <property type="match status" value="1"/>
</dbReference>
<dbReference type="Pfam" id="PF02621">
    <property type="entry name" value="VitK2_biosynth"/>
    <property type="match status" value="1"/>
</dbReference>
<dbReference type="SUPFAM" id="SSF53850">
    <property type="entry name" value="Periplasmic binding protein-like II"/>
    <property type="match status" value="1"/>
</dbReference>
<gene>
    <name evidence="4" type="primary">mqnD</name>
    <name evidence="5" type="ORF">ENJ96_01520</name>
</gene>
<organism evidence="5">
    <name type="scientific">Thermodesulfatator atlanticus</name>
    <dbReference type="NCBI Taxonomy" id="501497"/>
    <lineage>
        <taxon>Bacteria</taxon>
        <taxon>Pseudomonadati</taxon>
        <taxon>Thermodesulfobacteriota</taxon>
        <taxon>Thermodesulfobacteria</taxon>
        <taxon>Thermodesulfobacteriales</taxon>
        <taxon>Thermodesulfatatoraceae</taxon>
        <taxon>Thermodesulfatator</taxon>
    </lineage>
</organism>
<comment type="similarity">
    <text evidence="4">Belongs to the MqnA/MqnD family. MqnD subfamily.</text>
</comment>
<evidence type="ECO:0000256" key="3">
    <source>
        <dbReference type="ARBA" id="ARBA00023239"/>
    </source>
</evidence>
<dbReference type="AlphaFoldDB" id="A0A7V5U1V1"/>
<sequence length="281" mass="31747">MSYPETIKVGFSPCPNDTFIFGALAQGLFTPRLRYETFIQDVETLNELALEGKLPLTKLSFGVFPAVISTYELLPVGAALGFGCGPLLVARKKPVNLARIRMAVPGLHTTAYLLLRFYLPELGQVVPLRYEKIIPAVVKGEVEAGLLIHEGRFVYQQYGLTALVDLGKWWEKETRLPLPLGGVFIKRDLPYEIKRAVLADLRESLNLARKNKAALWDFIRENAQELNPEVINKHLETFVNHYTYDLGEQGRKAVEVFLKWCQSRGLLEDLPQKFLFDGEAV</sequence>
<dbReference type="Proteomes" id="UP000886101">
    <property type="component" value="Unassembled WGS sequence"/>
</dbReference>
<dbReference type="PANTHER" id="PTHR37167:SF1">
    <property type="entry name" value="1,4-DIHYDROXY-6-NAPHTOATE SYNTHASE"/>
    <property type="match status" value="1"/>
</dbReference>
<comment type="pathway">
    <text evidence="1 4">Quinol/quinone metabolism; menaquinone biosynthesis.</text>
</comment>
<comment type="function">
    <text evidence="4">Catalyzes the conversion of cyclic dehypoxanthine futalosine (cyclic DHFL) into 1,4-dihydroxy-6-naphthoate, a step in the biosynthesis of menaquinone (MK, vitamin K2).</text>
</comment>
<dbReference type="InterPro" id="IPR030869">
    <property type="entry name" value="MqnD"/>
</dbReference>
<proteinExistence type="inferred from homology"/>
<dbReference type="GO" id="GO:0009234">
    <property type="term" value="P:menaquinone biosynthetic process"/>
    <property type="evidence" value="ECO:0007669"/>
    <property type="project" value="UniProtKB-UniRule"/>
</dbReference>
<name>A0A7V5U1V1_9BACT</name>
<dbReference type="PANTHER" id="PTHR37167">
    <property type="entry name" value="1,4-DIHYDROXY-6-NAPHTOATE SYNTHASE"/>
    <property type="match status" value="1"/>
</dbReference>
<feature type="binding site" evidence="4">
    <location>
        <begin position="110"/>
        <end position="111"/>
    </location>
    <ligand>
        <name>substrate</name>
    </ligand>
</feature>
<protein>
    <recommendedName>
        <fullName evidence="4">1,4-dihydroxy-6-naphtoate synthase</fullName>
        <ecNumber evidence="4">4.1.99.29</ecNumber>
    </recommendedName>
    <alternativeName>
        <fullName evidence="4">Menaquinone biosynthetic enzyme MqnD</fullName>
    </alternativeName>
</protein>
<dbReference type="Gene3D" id="3.40.190.10">
    <property type="entry name" value="Periplasmic binding protein-like II"/>
    <property type="match status" value="2"/>
</dbReference>